<evidence type="ECO:0000313" key="2">
    <source>
        <dbReference type="EMBL" id="NBJ91391.1"/>
    </source>
</evidence>
<accession>A0A9X5GQS0</accession>
<proteinExistence type="predicted"/>
<reference evidence="2" key="1">
    <citation type="submission" date="2018-09" db="EMBL/GenBank/DDBJ databases">
        <title>Murine metabolic-syndrome-specific gut microbial biobank.</title>
        <authorList>
            <person name="Liu C."/>
        </authorList>
    </citation>
    <scope>NUCLEOTIDE SEQUENCE</scope>
    <source>
        <strain evidence="2">D42-62</strain>
    </source>
</reference>
<dbReference type="InterPro" id="IPR009339">
    <property type="entry name" value="DUF998"/>
</dbReference>
<feature type="transmembrane region" description="Helical" evidence="1">
    <location>
        <begin position="163"/>
        <end position="186"/>
    </location>
</feature>
<comment type="caution">
    <text evidence="2">The sequence shown here is derived from an EMBL/GenBank/DDBJ whole genome shotgun (WGS) entry which is preliminary data.</text>
</comment>
<feature type="transmembrane region" description="Helical" evidence="1">
    <location>
        <begin position="96"/>
        <end position="122"/>
    </location>
</feature>
<keyword evidence="1" id="KW-1133">Transmembrane helix</keyword>
<organism evidence="2 3">
    <name type="scientific">Parablautia muri</name>
    <dbReference type="NCBI Taxonomy" id="2320879"/>
    <lineage>
        <taxon>Bacteria</taxon>
        <taxon>Bacillati</taxon>
        <taxon>Bacillota</taxon>
        <taxon>Clostridia</taxon>
        <taxon>Lachnospirales</taxon>
        <taxon>Lachnospiraceae</taxon>
        <taxon>Parablautia</taxon>
    </lineage>
</organism>
<keyword evidence="1" id="KW-0812">Transmembrane</keyword>
<dbReference type="Pfam" id="PF06197">
    <property type="entry name" value="DUF998"/>
    <property type="match status" value="1"/>
</dbReference>
<name>A0A9X5GQS0_9FIRM</name>
<keyword evidence="1" id="KW-0472">Membrane</keyword>
<evidence type="ECO:0000313" key="3">
    <source>
        <dbReference type="Proteomes" id="UP001154420"/>
    </source>
</evidence>
<evidence type="ECO:0000256" key="1">
    <source>
        <dbReference type="SAM" id="Phobius"/>
    </source>
</evidence>
<sequence length="224" mass="25291">MEKLRDIRSDWKMGNIINSKLFHSILLFTVIGEFFLPWILCRYYDGYNSKTMAMSALGSLQSPVRVIYNAWLIWLGCFLAFAAIAYFFATKKDFPILSVLLLFSLGTFAVGAGLVSGIFHVNENKDIVSAASKVHGISAAIGFMALLFFPLINGILAFKQNNVIFGIICVISFILALIFFVCFIMGDKEQFQNTMLKYEGLWERLSLLCMYIPLTYKAVHNLLS</sequence>
<feature type="transmembrane region" description="Helical" evidence="1">
    <location>
        <begin position="21"/>
        <end position="40"/>
    </location>
</feature>
<gene>
    <name evidence="2" type="ORF">D5281_02025</name>
</gene>
<keyword evidence="3" id="KW-1185">Reference proteome</keyword>
<dbReference type="Proteomes" id="UP001154420">
    <property type="component" value="Unassembled WGS sequence"/>
</dbReference>
<protein>
    <submittedName>
        <fullName evidence="2">DUF998 domain-containing protein</fullName>
    </submittedName>
</protein>
<feature type="transmembrane region" description="Helical" evidence="1">
    <location>
        <begin position="134"/>
        <end position="156"/>
    </location>
</feature>
<dbReference type="EMBL" id="QZDT01000002">
    <property type="protein sequence ID" value="NBJ91391.1"/>
    <property type="molecule type" value="Genomic_DNA"/>
</dbReference>
<feature type="transmembrane region" description="Helical" evidence="1">
    <location>
        <begin position="66"/>
        <end position="89"/>
    </location>
</feature>
<dbReference type="AlphaFoldDB" id="A0A9X5GQS0"/>